<dbReference type="EMBL" id="CP157390">
    <property type="protein sequence ID" value="XBM50027.1"/>
    <property type="molecule type" value="Genomic_DNA"/>
</dbReference>
<accession>A0AAU7GGE7</accession>
<sequence>MITSHESARVDPAGILSALAAAGAVIAFGLPAAAVLLAVAAMLFAVVSRRRLRRDPHLRGSRLALAGFLVGIGVALVEVTPALIGLVLVLVGGSPGGS</sequence>
<proteinExistence type="predicted"/>
<feature type="transmembrane region" description="Helical" evidence="1">
    <location>
        <begin position="68"/>
        <end position="91"/>
    </location>
</feature>
<keyword evidence="1" id="KW-0812">Transmembrane</keyword>
<organism evidence="2">
    <name type="scientific">Leifsonia sp. NPDC080035</name>
    <dbReference type="NCBI Taxonomy" id="3143936"/>
    <lineage>
        <taxon>Bacteria</taxon>
        <taxon>Bacillati</taxon>
        <taxon>Actinomycetota</taxon>
        <taxon>Actinomycetes</taxon>
        <taxon>Micrococcales</taxon>
        <taxon>Microbacteriaceae</taxon>
        <taxon>Leifsonia</taxon>
    </lineage>
</organism>
<evidence type="ECO:0008006" key="3">
    <source>
        <dbReference type="Google" id="ProtNLM"/>
    </source>
</evidence>
<protein>
    <recommendedName>
        <fullName evidence="3">DUF4190 domain-containing protein</fullName>
    </recommendedName>
</protein>
<dbReference type="RefSeq" id="WP_348789937.1">
    <property type="nucleotide sequence ID" value="NZ_CP157390.1"/>
</dbReference>
<keyword evidence="1" id="KW-0472">Membrane</keyword>
<keyword evidence="1" id="KW-1133">Transmembrane helix</keyword>
<reference evidence="2" key="1">
    <citation type="submission" date="2024-05" db="EMBL/GenBank/DDBJ databases">
        <title>The Natural Products Discovery Center: Release of the First 8490 Sequenced Strains for Exploring Actinobacteria Biosynthetic Diversity.</title>
        <authorList>
            <person name="Kalkreuter E."/>
            <person name="Kautsar S.A."/>
            <person name="Yang D."/>
            <person name="Bader C.D."/>
            <person name="Teijaro C.N."/>
            <person name="Fluegel L."/>
            <person name="Davis C.M."/>
            <person name="Simpson J.R."/>
            <person name="Lauterbach L."/>
            <person name="Steele A.D."/>
            <person name="Gui C."/>
            <person name="Meng S."/>
            <person name="Li G."/>
            <person name="Viehrig K."/>
            <person name="Ye F."/>
            <person name="Su P."/>
            <person name="Kiefer A.F."/>
            <person name="Nichols A."/>
            <person name="Cepeda A.J."/>
            <person name="Yan W."/>
            <person name="Fan B."/>
            <person name="Jiang Y."/>
            <person name="Adhikari A."/>
            <person name="Zheng C.-J."/>
            <person name="Schuster L."/>
            <person name="Cowan T.M."/>
            <person name="Smanski M.J."/>
            <person name="Chevrette M.G."/>
            <person name="de Carvalho L.P.S."/>
            <person name="Shen B."/>
        </authorList>
    </citation>
    <scope>NUCLEOTIDE SEQUENCE</scope>
    <source>
        <strain evidence="2">NPDC080035</strain>
    </source>
</reference>
<evidence type="ECO:0000313" key="2">
    <source>
        <dbReference type="EMBL" id="XBM50027.1"/>
    </source>
</evidence>
<gene>
    <name evidence="2" type="ORF">AAME72_09185</name>
</gene>
<name>A0AAU7GGE7_9MICO</name>
<dbReference type="AlphaFoldDB" id="A0AAU7GGE7"/>
<evidence type="ECO:0000256" key="1">
    <source>
        <dbReference type="SAM" id="Phobius"/>
    </source>
</evidence>
<feature type="transmembrane region" description="Helical" evidence="1">
    <location>
        <begin position="20"/>
        <end position="47"/>
    </location>
</feature>